<accession>A0A068V5L3</accession>
<reference evidence="3" key="1">
    <citation type="journal article" date="2014" name="Science">
        <title>The coffee genome provides insight into the convergent evolution of caffeine biosynthesis.</title>
        <authorList>
            <person name="Denoeud F."/>
            <person name="Carretero-Paulet L."/>
            <person name="Dereeper A."/>
            <person name="Droc G."/>
            <person name="Guyot R."/>
            <person name="Pietrella M."/>
            <person name="Zheng C."/>
            <person name="Alberti A."/>
            <person name="Anthony F."/>
            <person name="Aprea G."/>
            <person name="Aury J.M."/>
            <person name="Bento P."/>
            <person name="Bernard M."/>
            <person name="Bocs S."/>
            <person name="Campa C."/>
            <person name="Cenci A."/>
            <person name="Combes M.C."/>
            <person name="Crouzillat D."/>
            <person name="Da Silva C."/>
            <person name="Daddiego L."/>
            <person name="De Bellis F."/>
            <person name="Dussert S."/>
            <person name="Garsmeur O."/>
            <person name="Gayraud T."/>
            <person name="Guignon V."/>
            <person name="Jahn K."/>
            <person name="Jamilloux V."/>
            <person name="Joet T."/>
            <person name="Labadie K."/>
            <person name="Lan T."/>
            <person name="Leclercq J."/>
            <person name="Lepelley M."/>
            <person name="Leroy T."/>
            <person name="Li L.T."/>
            <person name="Librado P."/>
            <person name="Lopez L."/>
            <person name="Munoz A."/>
            <person name="Noel B."/>
            <person name="Pallavicini A."/>
            <person name="Perrotta G."/>
            <person name="Poncet V."/>
            <person name="Pot D."/>
            <person name="Priyono X."/>
            <person name="Rigoreau M."/>
            <person name="Rouard M."/>
            <person name="Rozas J."/>
            <person name="Tranchant-Dubreuil C."/>
            <person name="VanBuren R."/>
            <person name="Zhang Q."/>
            <person name="Andrade A.C."/>
            <person name="Argout X."/>
            <person name="Bertrand B."/>
            <person name="de Kochko A."/>
            <person name="Graziosi G."/>
            <person name="Henry R.J."/>
            <person name="Jayarama X."/>
            <person name="Ming R."/>
            <person name="Nagai C."/>
            <person name="Rounsley S."/>
            <person name="Sankoff D."/>
            <person name="Giuliano G."/>
            <person name="Albert V.A."/>
            <person name="Wincker P."/>
            <person name="Lashermes P."/>
        </authorList>
    </citation>
    <scope>NUCLEOTIDE SEQUENCE [LARGE SCALE GENOMIC DNA]</scope>
    <source>
        <strain evidence="3">cv. DH200-94</strain>
    </source>
</reference>
<keyword evidence="3" id="KW-1185">Reference proteome</keyword>
<feature type="chain" id="PRO_5001655463" evidence="1">
    <location>
        <begin position="24"/>
        <end position="40"/>
    </location>
</feature>
<dbReference type="Gramene" id="CDP15842">
    <property type="protein sequence ID" value="CDP15842"/>
    <property type="gene ID" value="GSCOC_T00016723001"/>
</dbReference>
<protein>
    <submittedName>
        <fullName evidence="2">Uncharacterized protein</fullName>
    </submittedName>
</protein>
<feature type="signal peptide" evidence="1">
    <location>
        <begin position="1"/>
        <end position="23"/>
    </location>
</feature>
<dbReference type="InParanoid" id="A0A068V5L3"/>
<evidence type="ECO:0000313" key="3">
    <source>
        <dbReference type="Proteomes" id="UP000295252"/>
    </source>
</evidence>
<evidence type="ECO:0000256" key="1">
    <source>
        <dbReference type="SAM" id="SignalP"/>
    </source>
</evidence>
<proteinExistence type="predicted"/>
<sequence>MKTYPSTRIICIILLGTSKFVHALDLDDSRCLNIEKFLTD</sequence>
<organism evidence="2 3">
    <name type="scientific">Coffea canephora</name>
    <name type="common">Robusta coffee</name>
    <dbReference type="NCBI Taxonomy" id="49390"/>
    <lineage>
        <taxon>Eukaryota</taxon>
        <taxon>Viridiplantae</taxon>
        <taxon>Streptophyta</taxon>
        <taxon>Embryophyta</taxon>
        <taxon>Tracheophyta</taxon>
        <taxon>Spermatophyta</taxon>
        <taxon>Magnoliopsida</taxon>
        <taxon>eudicotyledons</taxon>
        <taxon>Gunneridae</taxon>
        <taxon>Pentapetalae</taxon>
        <taxon>asterids</taxon>
        <taxon>lamiids</taxon>
        <taxon>Gentianales</taxon>
        <taxon>Rubiaceae</taxon>
        <taxon>Ixoroideae</taxon>
        <taxon>Gardenieae complex</taxon>
        <taxon>Bertiereae - Coffeeae clade</taxon>
        <taxon>Coffeeae</taxon>
        <taxon>Coffea</taxon>
    </lineage>
</organism>
<dbReference type="AlphaFoldDB" id="A0A068V5L3"/>
<name>A0A068V5L3_COFCA</name>
<evidence type="ECO:0000313" key="2">
    <source>
        <dbReference type="EMBL" id="CDP15842.1"/>
    </source>
</evidence>
<dbReference type="Proteomes" id="UP000295252">
    <property type="component" value="Chromosome IV"/>
</dbReference>
<gene>
    <name evidence="2" type="ORF">GSCOC_T00016723001</name>
</gene>
<keyword evidence="1" id="KW-0732">Signal</keyword>
<dbReference type="EMBL" id="HG739195">
    <property type="protein sequence ID" value="CDP15842.1"/>
    <property type="molecule type" value="Genomic_DNA"/>
</dbReference>